<dbReference type="Proteomes" id="UP000320390">
    <property type="component" value="Chromosome"/>
</dbReference>
<keyword evidence="5 7" id="KW-0687">Ribonucleoprotein</keyword>
<dbReference type="InterPro" id="IPR036791">
    <property type="entry name" value="Ribosomal_bL9_C_sf"/>
</dbReference>
<dbReference type="InterPro" id="IPR000244">
    <property type="entry name" value="Ribosomal_bL9"/>
</dbReference>
<evidence type="ECO:0000256" key="3">
    <source>
        <dbReference type="ARBA" id="ARBA00022884"/>
    </source>
</evidence>
<name>A0A518ERE8_9BACT</name>
<dbReference type="GO" id="GO:1990904">
    <property type="term" value="C:ribonucleoprotein complex"/>
    <property type="evidence" value="ECO:0007669"/>
    <property type="project" value="UniProtKB-KW"/>
</dbReference>
<accession>A0A518ERE8</accession>
<dbReference type="InterPro" id="IPR036935">
    <property type="entry name" value="Ribosomal_bL9_N_sf"/>
</dbReference>
<dbReference type="Pfam" id="PF01281">
    <property type="entry name" value="Ribosomal_L9_N"/>
    <property type="match status" value="1"/>
</dbReference>
<proteinExistence type="inferred from homology"/>
<evidence type="ECO:0000256" key="2">
    <source>
        <dbReference type="ARBA" id="ARBA00022730"/>
    </source>
</evidence>
<evidence type="ECO:0000256" key="6">
    <source>
        <dbReference type="ARBA" id="ARBA00035292"/>
    </source>
</evidence>
<dbReference type="RefSeq" id="WP_145196953.1">
    <property type="nucleotide sequence ID" value="NZ_CP036434.1"/>
</dbReference>
<dbReference type="GO" id="GO:0006412">
    <property type="term" value="P:translation"/>
    <property type="evidence" value="ECO:0007669"/>
    <property type="project" value="UniProtKB-UniRule"/>
</dbReference>
<dbReference type="SUPFAM" id="SSF55658">
    <property type="entry name" value="L9 N-domain-like"/>
    <property type="match status" value="1"/>
</dbReference>
<dbReference type="Gene3D" id="3.10.430.100">
    <property type="entry name" value="Ribosomal protein L9, C-terminal domain"/>
    <property type="match status" value="1"/>
</dbReference>
<dbReference type="EMBL" id="CP036434">
    <property type="protein sequence ID" value="QDV06615.1"/>
    <property type="molecule type" value="Genomic_DNA"/>
</dbReference>
<keyword evidence="4 7" id="KW-0689">Ribosomal protein</keyword>
<dbReference type="PROSITE" id="PS00651">
    <property type="entry name" value="RIBOSOMAL_L9"/>
    <property type="match status" value="1"/>
</dbReference>
<dbReference type="GO" id="GO:0019843">
    <property type="term" value="F:rRNA binding"/>
    <property type="evidence" value="ECO:0007669"/>
    <property type="project" value="UniProtKB-UniRule"/>
</dbReference>
<keyword evidence="3 7" id="KW-0694">RNA-binding</keyword>
<evidence type="ECO:0000256" key="1">
    <source>
        <dbReference type="ARBA" id="ARBA00010605"/>
    </source>
</evidence>
<comment type="similarity">
    <text evidence="1 7">Belongs to the bacterial ribosomal protein bL9 family.</text>
</comment>
<evidence type="ECO:0000313" key="9">
    <source>
        <dbReference type="EMBL" id="QDV06615.1"/>
    </source>
</evidence>
<evidence type="ECO:0000259" key="8">
    <source>
        <dbReference type="PROSITE" id="PS00651"/>
    </source>
</evidence>
<dbReference type="OrthoDB" id="9788336at2"/>
<dbReference type="HAMAP" id="MF_00503">
    <property type="entry name" value="Ribosomal_bL9"/>
    <property type="match status" value="1"/>
</dbReference>
<dbReference type="NCBIfam" id="TIGR00158">
    <property type="entry name" value="L9"/>
    <property type="match status" value="1"/>
</dbReference>
<dbReference type="InterPro" id="IPR020594">
    <property type="entry name" value="Ribosomal_bL9_bac/chp"/>
</dbReference>
<dbReference type="GO" id="GO:0005840">
    <property type="term" value="C:ribosome"/>
    <property type="evidence" value="ECO:0007669"/>
    <property type="project" value="UniProtKB-KW"/>
</dbReference>
<reference evidence="9 10" key="1">
    <citation type="submission" date="2019-02" db="EMBL/GenBank/DDBJ databases">
        <title>Deep-cultivation of Planctomycetes and their phenomic and genomic characterization uncovers novel biology.</title>
        <authorList>
            <person name="Wiegand S."/>
            <person name="Jogler M."/>
            <person name="Boedeker C."/>
            <person name="Pinto D."/>
            <person name="Vollmers J."/>
            <person name="Rivas-Marin E."/>
            <person name="Kohn T."/>
            <person name="Peeters S.H."/>
            <person name="Heuer A."/>
            <person name="Rast P."/>
            <person name="Oberbeckmann S."/>
            <person name="Bunk B."/>
            <person name="Jeske O."/>
            <person name="Meyerdierks A."/>
            <person name="Storesund J.E."/>
            <person name="Kallscheuer N."/>
            <person name="Luecker S."/>
            <person name="Lage O.M."/>
            <person name="Pohl T."/>
            <person name="Merkel B.J."/>
            <person name="Hornburger P."/>
            <person name="Mueller R.-W."/>
            <person name="Bruemmer F."/>
            <person name="Labrenz M."/>
            <person name="Spormann A.M."/>
            <person name="Op den Camp H."/>
            <person name="Overmann J."/>
            <person name="Amann R."/>
            <person name="Jetten M.S.M."/>
            <person name="Mascher T."/>
            <person name="Medema M.H."/>
            <person name="Devos D.P."/>
            <person name="Kaster A.-K."/>
            <person name="Ovreas L."/>
            <person name="Rohde M."/>
            <person name="Galperin M.Y."/>
            <person name="Jogler C."/>
        </authorList>
    </citation>
    <scope>NUCLEOTIDE SEQUENCE [LARGE SCALE GENOMIC DNA]</scope>
    <source>
        <strain evidence="9 10">Poly30</strain>
    </source>
</reference>
<feature type="domain" description="Ribosomal protein L9" evidence="8">
    <location>
        <begin position="16"/>
        <end position="43"/>
    </location>
</feature>
<sequence>MKDVEVLLQQSVKHLGLVGDVVKVKPGYARNYLFPQKLGVMATEDAKRQIARRAAKVREAEKLRLAEVAALVEKLEEIELNVTMKSDPNGNLYGSVNAARIVELAAEQGATFTEKDVRLDAPIKTVGEHQIKVHVRDDDYGTVQLNVIAEGRTKAEEAALEAAEMAAEAEAEAEGGHDRD</sequence>
<protein>
    <recommendedName>
        <fullName evidence="6 7">Large ribosomal subunit protein bL9</fullName>
    </recommendedName>
</protein>
<evidence type="ECO:0000256" key="4">
    <source>
        <dbReference type="ARBA" id="ARBA00022980"/>
    </source>
</evidence>
<dbReference type="AlphaFoldDB" id="A0A518ERE8"/>
<dbReference type="GO" id="GO:0003735">
    <property type="term" value="F:structural constituent of ribosome"/>
    <property type="evidence" value="ECO:0007669"/>
    <property type="project" value="InterPro"/>
</dbReference>
<dbReference type="PANTHER" id="PTHR21368">
    <property type="entry name" value="50S RIBOSOMAL PROTEIN L9"/>
    <property type="match status" value="1"/>
</dbReference>
<keyword evidence="2 7" id="KW-0699">rRNA-binding</keyword>
<evidence type="ECO:0000256" key="7">
    <source>
        <dbReference type="HAMAP-Rule" id="MF_00503"/>
    </source>
</evidence>
<keyword evidence="10" id="KW-1185">Reference proteome</keyword>
<dbReference type="Gene3D" id="3.40.5.10">
    <property type="entry name" value="Ribosomal protein L9, N-terminal domain"/>
    <property type="match status" value="1"/>
</dbReference>
<gene>
    <name evidence="7 9" type="primary">rplI</name>
    <name evidence="9" type="ORF">Poly30_21250</name>
</gene>
<evidence type="ECO:0000313" key="10">
    <source>
        <dbReference type="Proteomes" id="UP000320390"/>
    </source>
</evidence>
<dbReference type="InterPro" id="IPR020070">
    <property type="entry name" value="Ribosomal_bL9_N"/>
</dbReference>
<dbReference type="InterPro" id="IPR020069">
    <property type="entry name" value="Ribosomal_bL9_C"/>
</dbReference>
<evidence type="ECO:0000256" key="5">
    <source>
        <dbReference type="ARBA" id="ARBA00023274"/>
    </source>
</evidence>
<organism evidence="9 10">
    <name type="scientific">Saltatorellus ferox</name>
    <dbReference type="NCBI Taxonomy" id="2528018"/>
    <lineage>
        <taxon>Bacteria</taxon>
        <taxon>Pseudomonadati</taxon>
        <taxon>Planctomycetota</taxon>
        <taxon>Planctomycetia</taxon>
        <taxon>Planctomycetia incertae sedis</taxon>
        <taxon>Saltatorellus</taxon>
    </lineage>
</organism>
<dbReference type="Pfam" id="PF03948">
    <property type="entry name" value="Ribosomal_L9_C"/>
    <property type="match status" value="1"/>
</dbReference>
<dbReference type="SUPFAM" id="SSF55653">
    <property type="entry name" value="Ribosomal protein L9 C-domain"/>
    <property type="match status" value="1"/>
</dbReference>
<dbReference type="InterPro" id="IPR009027">
    <property type="entry name" value="Ribosomal_bL9/RNase_H1_N"/>
</dbReference>
<comment type="function">
    <text evidence="7">Binds to the 23S rRNA.</text>
</comment>